<dbReference type="EMBL" id="CAADFO010000005">
    <property type="protein sequence ID" value="VFK23571.1"/>
    <property type="molecule type" value="Genomic_DNA"/>
</dbReference>
<protein>
    <submittedName>
        <fullName evidence="2">Uncharacterized protein</fullName>
    </submittedName>
</protein>
<dbReference type="EMBL" id="CAADGH010000005">
    <property type="protein sequence ID" value="VFK74475.1"/>
    <property type="molecule type" value="Genomic_DNA"/>
</dbReference>
<dbReference type="EMBL" id="CAADFQ010000005">
    <property type="protein sequence ID" value="VFK27950.1"/>
    <property type="molecule type" value="Genomic_DNA"/>
</dbReference>
<sequence length="61" mass="7104">MLKKIKDSSLCFGMTKICHFERSEKSWNLSFSGVMEFLFMNVNQSISRSALQMSLIFTVLY</sequence>
<evidence type="ECO:0000313" key="2">
    <source>
        <dbReference type="EMBL" id="VFK27950.1"/>
    </source>
</evidence>
<proteinExistence type="predicted"/>
<organism evidence="2">
    <name type="scientific">Candidatus Kentrum sp. MB</name>
    <dbReference type="NCBI Taxonomy" id="2138164"/>
    <lineage>
        <taxon>Bacteria</taxon>
        <taxon>Pseudomonadati</taxon>
        <taxon>Pseudomonadota</taxon>
        <taxon>Gammaproteobacteria</taxon>
        <taxon>Candidatus Kentrum</taxon>
    </lineage>
</organism>
<accession>A0A450XF84</accession>
<dbReference type="AlphaFoldDB" id="A0A450XF84"/>
<reference evidence="2" key="1">
    <citation type="submission" date="2019-02" db="EMBL/GenBank/DDBJ databases">
        <authorList>
            <person name="Gruber-Vodicka R. H."/>
            <person name="Seah K. B. B."/>
        </authorList>
    </citation>
    <scope>NUCLEOTIDE SEQUENCE</scope>
    <source>
        <strain evidence="1">BECK_BZ197</strain>
        <strain evidence="3">BECK_BZ198</strain>
        <strain evidence="2">BECK_BZ199</strain>
    </source>
</reference>
<evidence type="ECO:0000313" key="3">
    <source>
        <dbReference type="EMBL" id="VFK74475.1"/>
    </source>
</evidence>
<gene>
    <name evidence="1" type="ORF">BECKMB1821G_GA0114241_100542</name>
    <name evidence="3" type="ORF">BECKMB1821H_GA0114242_100540</name>
    <name evidence="2" type="ORF">BECKMB1821I_GA0114274_100540</name>
</gene>
<evidence type="ECO:0000313" key="1">
    <source>
        <dbReference type="EMBL" id="VFK23571.1"/>
    </source>
</evidence>
<name>A0A450XF84_9GAMM</name>